<protein>
    <submittedName>
        <fullName evidence="1">Uncharacterized protein</fullName>
    </submittedName>
</protein>
<dbReference type="EMBL" id="DS469536">
    <property type="protein sequence ID" value="EDO45300.1"/>
    <property type="molecule type" value="Genomic_DNA"/>
</dbReference>
<sequence>MREKDKNLEYERSQALTRDLEVTTEEISLLSLKSKESENGLQTEDLIKSKLIDEVDIRKKVEPCLEEEIVNDLNNNVDKSVIDWGNRAKLRRKNSSVSKNKRRQIVSEPVIPVTPRPSNAVARSLSLNRQYTYVGRTDTFWEDGLKNTDLCSTEL</sequence>
<accession>A7RSY0</accession>
<keyword evidence="2" id="KW-1185">Reference proteome</keyword>
<proteinExistence type="predicted"/>
<dbReference type="HOGENOM" id="CLU_1697616_0_0_1"/>
<dbReference type="Proteomes" id="UP000001593">
    <property type="component" value="Unassembled WGS sequence"/>
</dbReference>
<organism evidence="1 2">
    <name type="scientific">Nematostella vectensis</name>
    <name type="common">Starlet sea anemone</name>
    <dbReference type="NCBI Taxonomy" id="45351"/>
    <lineage>
        <taxon>Eukaryota</taxon>
        <taxon>Metazoa</taxon>
        <taxon>Cnidaria</taxon>
        <taxon>Anthozoa</taxon>
        <taxon>Hexacorallia</taxon>
        <taxon>Actiniaria</taxon>
        <taxon>Edwardsiidae</taxon>
        <taxon>Nematostella</taxon>
    </lineage>
</organism>
<dbReference type="AlphaFoldDB" id="A7RSY0"/>
<evidence type="ECO:0000313" key="1">
    <source>
        <dbReference type="EMBL" id="EDO45300.1"/>
    </source>
</evidence>
<evidence type="ECO:0000313" key="2">
    <source>
        <dbReference type="Proteomes" id="UP000001593"/>
    </source>
</evidence>
<gene>
    <name evidence="1" type="ORF">NEMVEDRAFT_v1g240457</name>
</gene>
<reference evidence="1 2" key="1">
    <citation type="journal article" date="2007" name="Science">
        <title>Sea anemone genome reveals ancestral eumetazoan gene repertoire and genomic organization.</title>
        <authorList>
            <person name="Putnam N.H."/>
            <person name="Srivastava M."/>
            <person name="Hellsten U."/>
            <person name="Dirks B."/>
            <person name="Chapman J."/>
            <person name="Salamov A."/>
            <person name="Terry A."/>
            <person name="Shapiro H."/>
            <person name="Lindquist E."/>
            <person name="Kapitonov V.V."/>
            <person name="Jurka J."/>
            <person name="Genikhovich G."/>
            <person name="Grigoriev I.V."/>
            <person name="Lucas S.M."/>
            <person name="Steele R.E."/>
            <person name="Finnerty J.R."/>
            <person name="Technau U."/>
            <person name="Martindale M.Q."/>
            <person name="Rokhsar D.S."/>
        </authorList>
    </citation>
    <scope>NUCLEOTIDE SEQUENCE [LARGE SCALE GENOMIC DNA]</scope>
    <source>
        <strain evidence="2">CH2 X CH6</strain>
    </source>
</reference>
<dbReference type="InParanoid" id="A7RSY0"/>
<name>A7RSY0_NEMVE</name>